<evidence type="ECO:0000313" key="2">
    <source>
        <dbReference type="Proteomes" id="UP000785679"/>
    </source>
</evidence>
<reference evidence="1" key="1">
    <citation type="submission" date="2019-06" db="EMBL/GenBank/DDBJ databases">
        <authorList>
            <person name="Zheng W."/>
        </authorList>
    </citation>
    <scope>NUCLEOTIDE SEQUENCE</scope>
    <source>
        <strain evidence="1">QDHG01</strain>
    </source>
</reference>
<organism evidence="1 2">
    <name type="scientific">Halteria grandinella</name>
    <dbReference type="NCBI Taxonomy" id="5974"/>
    <lineage>
        <taxon>Eukaryota</taxon>
        <taxon>Sar</taxon>
        <taxon>Alveolata</taxon>
        <taxon>Ciliophora</taxon>
        <taxon>Intramacronucleata</taxon>
        <taxon>Spirotrichea</taxon>
        <taxon>Stichotrichia</taxon>
        <taxon>Sporadotrichida</taxon>
        <taxon>Halteriidae</taxon>
        <taxon>Halteria</taxon>
    </lineage>
</organism>
<evidence type="ECO:0000313" key="1">
    <source>
        <dbReference type="EMBL" id="TNV74919.1"/>
    </source>
</evidence>
<name>A0A8J8NHQ4_HALGN</name>
<gene>
    <name evidence="1" type="ORF">FGO68_gene16255</name>
</gene>
<dbReference type="AlphaFoldDB" id="A0A8J8NHQ4"/>
<protein>
    <submittedName>
        <fullName evidence="1">Uncharacterized protein</fullName>
    </submittedName>
</protein>
<dbReference type="Proteomes" id="UP000785679">
    <property type="component" value="Unassembled WGS sequence"/>
</dbReference>
<accession>A0A8J8NHQ4</accession>
<comment type="caution">
    <text evidence="1">The sequence shown here is derived from an EMBL/GenBank/DDBJ whole genome shotgun (WGS) entry which is preliminary data.</text>
</comment>
<keyword evidence="2" id="KW-1185">Reference proteome</keyword>
<dbReference type="EMBL" id="RRYP01016548">
    <property type="protein sequence ID" value="TNV74919.1"/>
    <property type="molecule type" value="Genomic_DNA"/>
</dbReference>
<proteinExistence type="predicted"/>
<sequence>MFISSAIYLEIMLINKNNEMKQTKPKNLSCQIQKRQFNRVLQYSEDSKQYSQRMKSGQDLIQKFLNFFVMCIYKLGRMKANSKMIKHLSWCFNQNNVAKKVDSFLSKLQGISENLNRQNYPSENDDTKPFYREILEINRQNIKVFGLAFMEKTWKGSDYVEQFKNSKKLIQTNHMFKKLMIMEQNTFKIF</sequence>